<dbReference type="PANTHER" id="PTHR12526">
    <property type="entry name" value="GLYCOSYLTRANSFERASE"/>
    <property type="match status" value="1"/>
</dbReference>
<dbReference type="GO" id="GO:0016757">
    <property type="term" value="F:glycosyltransferase activity"/>
    <property type="evidence" value="ECO:0007669"/>
    <property type="project" value="UniProtKB-KW"/>
</dbReference>
<dbReference type="KEGG" id="saci:Sinac_0324"/>
<gene>
    <name evidence="4" type="ordered locus">Sinac_0324</name>
</gene>
<evidence type="ECO:0000313" key="5">
    <source>
        <dbReference type="Proteomes" id="UP000010798"/>
    </source>
</evidence>
<dbReference type="EMBL" id="CP003364">
    <property type="protein sequence ID" value="AGA24767.1"/>
    <property type="molecule type" value="Genomic_DNA"/>
</dbReference>
<dbReference type="AlphaFoldDB" id="L0D677"/>
<protein>
    <submittedName>
        <fullName evidence="4">Glycosyltransferase</fullName>
    </submittedName>
</protein>
<dbReference type="HOGENOM" id="CLU_009583_2_5_0"/>
<name>L0D677_SINAD</name>
<dbReference type="Pfam" id="PF13692">
    <property type="entry name" value="Glyco_trans_1_4"/>
    <property type="match status" value="1"/>
</dbReference>
<feature type="domain" description="Glycosyltransferase subfamily 4-like N-terminal" evidence="3">
    <location>
        <begin position="14"/>
        <end position="179"/>
    </location>
</feature>
<dbReference type="SUPFAM" id="SSF53756">
    <property type="entry name" value="UDP-Glycosyltransferase/glycogen phosphorylase"/>
    <property type="match status" value="1"/>
</dbReference>
<proteinExistence type="predicted"/>
<accession>L0D677</accession>
<sequence length="381" mass="41112">MKLALITRRYPPDIGGAEKVLSYLAPALAAEGADVTVLTAHAPGLAKREEVATPAGRLTVIRLATSRARFVGTWLYMRNLRRWLTEHAIDVAYVSMLKHDAYVAVAQGRRLGFPVVLRPEGAGATGDLAWQAWGRFGKAIARRCRDADAIVSISQAITDELLQAGFAAKRIRALPNGVPIPPTPWQPRPDWQAAPRAHFIGRLAPEKGLDTLIDAWPLVLATHPRAKLTLIGEGPERAALAGQVERLGLRGAVDLPGATDDAKGQLLASDLFLLSSREEGMSIALLEAMALGIPLVASAIPGNQQLVQDRVQGRLAPPNDPAALAQVILEQWAEFDQAALMGQTARRRVAEEFSIAAVARKHIDLFQSLLDAKGRGRTILE</sequence>
<dbReference type="RefSeq" id="WP_015243952.1">
    <property type="nucleotide sequence ID" value="NC_019892.1"/>
</dbReference>
<keyword evidence="5" id="KW-1185">Reference proteome</keyword>
<organism evidence="4 5">
    <name type="scientific">Singulisphaera acidiphila (strain ATCC BAA-1392 / DSM 18658 / VKM B-2454 / MOB10)</name>
    <dbReference type="NCBI Taxonomy" id="886293"/>
    <lineage>
        <taxon>Bacteria</taxon>
        <taxon>Pseudomonadati</taxon>
        <taxon>Planctomycetota</taxon>
        <taxon>Planctomycetia</taxon>
        <taxon>Isosphaerales</taxon>
        <taxon>Isosphaeraceae</taxon>
        <taxon>Singulisphaera</taxon>
    </lineage>
</organism>
<dbReference type="CDD" id="cd03801">
    <property type="entry name" value="GT4_PimA-like"/>
    <property type="match status" value="1"/>
</dbReference>
<dbReference type="PANTHER" id="PTHR12526:SF510">
    <property type="entry name" value="D-INOSITOL 3-PHOSPHATE GLYCOSYLTRANSFERASE"/>
    <property type="match status" value="1"/>
</dbReference>
<keyword evidence="1" id="KW-0328">Glycosyltransferase</keyword>
<dbReference type="STRING" id="886293.Sinac_0324"/>
<keyword evidence="2 4" id="KW-0808">Transferase</keyword>
<dbReference type="eggNOG" id="COG0438">
    <property type="taxonomic scope" value="Bacteria"/>
</dbReference>
<dbReference type="InterPro" id="IPR028098">
    <property type="entry name" value="Glyco_trans_4-like_N"/>
</dbReference>
<dbReference type="Pfam" id="PF13439">
    <property type="entry name" value="Glyco_transf_4"/>
    <property type="match status" value="1"/>
</dbReference>
<evidence type="ECO:0000313" key="4">
    <source>
        <dbReference type="EMBL" id="AGA24767.1"/>
    </source>
</evidence>
<evidence type="ECO:0000259" key="3">
    <source>
        <dbReference type="Pfam" id="PF13439"/>
    </source>
</evidence>
<reference evidence="4 5" key="1">
    <citation type="submission" date="2012-02" db="EMBL/GenBank/DDBJ databases">
        <title>Complete sequence of chromosome of Singulisphaera acidiphila DSM 18658.</title>
        <authorList>
            <consortium name="US DOE Joint Genome Institute (JGI-PGF)"/>
            <person name="Lucas S."/>
            <person name="Copeland A."/>
            <person name="Lapidus A."/>
            <person name="Glavina del Rio T."/>
            <person name="Dalin E."/>
            <person name="Tice H."/>
            <person name="Bruce D."/>
            <person name="Goodwin L."/>
            <person name="Pitluck S."/>
            <person name="Peters L."/>
            <person name="Ovchinnikova G."/>
            <person name="Chertkov O."/>
            <person name="Kyrpides N."/>
            <person name="Mavromatis K."/>
            <person name="Ivanova N."/>
            <person name="Brettin T."/>
            <person name="Detter J.C."/>
            <person name="Han C."/>
            <person name="Larimer F."/>
            <person name="Land M."/>
            <person name="Hauser L."/>
            <person name="Markowitz V."/>
            <person name="Cheng J.-F."/>
            <person name="Hugenholtz P."/>
            <person name="Woyke T."/>
            <person name="Wu D."/>
            <person name="Tindall B."/>
            <person name="Pomrenke H."/>
            <person name="Brambilla E."/>
            <person name="Klenk H.-P."/>
            <person name="Eisen J.A."/>
        </authorList>
    </citation>
    <scope>NUCLEOTIDE SEQUENCE [LARGE SCALE GENOMIC DNA]</scope>
    <source>
        <strain evidence="5">ATCC BAA-1392 / DSM 18658 / VKM B-2454 / MOB10</strain>
    </source>
</reference>
<evidence type="ECO:0000256" key="2">
    <source>
        <dbReference type="ARBA" id="ARBA00022679"/>
    </source>
</evidence>
<dbReference type="Gene3D" id="3.40.50.2000">
    <property type="entry name" value="Glycogen Phosphorylase B"/>
    <property type="match status" value="2"/>
</dbReference>
<dbReference type="Proteomes" id="UP000010798">
    <property type="component" value="Chromosome"/>
</dbReference>
<evidence type="ECO:0000256" key="1">
    <source>
        <dbReference type="ARBA" id="ARBA00022676"/>
    </source>
</evidence>